<reference evidence="2" key="1">
    <citation type="submission" date="2023-11" db="EMBL/GenBank/DDBJ databases">
        <authorList>
            <person name="De Vega J J."/>
            <person name="De Vega J J."/>
        </authorList>
    </citation>
    <scope>NUCLEOTIDE SEQUENCE</scope>
</reference>
<evidence type="ECO:0000313" key="2">
    <source>
        <dbReference type="EMBL" id="CAK5270946.1"/>
    </source>
</evidence>
<organism evidence="2 3">
    <name type="scientific">Mycena citricolor</name>
    <dbReference type="NCBI Taxonomy" id="2018698"/>
    <lineage>
        <taxon>Eukaryota</taxon>
        <taxon>Fungi</taxon>
        <taxon>Dikarya</taxon>
        <taxon>Basidiomycota</taxon>
        <taxon>Agaricomycotina</taxon>
        <taxon>Agaricomycetes</taxon>
        <taxon>Agaricomycetidae</taxon>
        <taxon>Agaricales</taxon>
        <taxon>Marasmiineae</taxon>
        <taxon>Mycenaceae</taxon>
        <taxon>Mycena</taxon>
    </lineage>
</organism>
<feature type="non-terminal residue" evidence="2">
    <location>
        <position position="143"/>
    </location>
</feature>
<protein>
    <submittedName>
        <fullName evidence="2">Uncharacterized protein</fullName>
    </submittedName>
</protein>
<feature type="region of interest" description="Disordered" evidence="1">
    <location>
        <begin position="95"/>
        <end position="118"/>
    </location>
</feature>
<evidence type="ECO:0000256" key="1">
    <source>
        <dbReference type="SAM" id="MobiDB-lite"/>
    </source>
</evidence>
<accession>A0AAD2H9E7</accession>
<dbReference type="AlphaFoldDB" id="A0AAD2H9E7"/>
<gene>
    <name evidence="2" type="ORF">MYCIT1_LOCUS15757</name>
</gene>
<proteinExistence type="predicted"/>
<name>A0AAD2H9E7_9AGAR</name>
<feature type="non-terminal residue" evidence="2">
    <location>
        <position position="1"/>
    </location>
</feature>
<comment type="caution">
    <text evidence="2">The sequence shown here is derived from an EMBL/GenBank/DDBJ whole genome shotgun (WGS) entry which is preliminary data.</text>
</comment>
<feature type="compositionally biased region" description="Low complexity" evidence="1">
    <location>
        <begin position="99"/>
        <end position="118"/>
    </location>
</feature>
<dbReference type="Proteomes" id="UP001295794">
    <property type="component" value="Unassembled WGS sequence"/>
</dbReference>
<evidence type="ECO:0000313" key="3">
    <source>
        <dbReference type="Proteomes" id="UP001295794"/>
    </source>
</evidence>
<dbReference type="EMBL" id="CAVNYO010000169">
    <property type="protein sequence ID" value="CAK5270946.1"/>
    <property type="molecule type" value="Genomic_DNA"/>
</dbReference>
<sequence length="143" mass="16232">PNSHAYRKPIPLDMSQHSTIGHPSHLRAWTRRRAIYNPWTATQRAVSVRRRWCPMKHNHRIFLIEYDRLFTSSLGPQISALFPPTLSVSRSARPGVCGTQPCPTSPSTTSTRASSIPRPACGEKERVMILWLETTSRARLPYA</sequence>
<keyword evidence="3" id="KW-1185">Reference proteome</keyword>